<name>A0A1M4EDE8_9ACTN</name>
<proteinExistence type="predicted"/>
<reference evidence="1" key="1">
    <citation type="submission" date="2016-04" db="EMBL/GenBank/DDBJ databases">
        <authorList>
            <person name="Evans L.H."/>
            <person name="Alamgir A."/>
            <person name="Owens N."/>
            <person name="Weber N.D."/>
            <person name="Virtaneva K."/>
            <person name="Barbian K."/>
            <person name="Babar A."/>
            <person name="Rosenke K."/>
        </authorList>
    </citation>
    <scope>NUCLEOTIDE SEQUENCE</scope>
    <source>
        <strain evidence="1">Nono1</strain>
    </source>
</reference>
<accession>A0A1M4EDE8</accession>
<sequence>MPGGPTANDNAVAGRLNTQLTGKLRGAMDGYRVSCARVIISTIAARGLPQHAGVIAITTAIVESVLENINVEIDHDSLGLFQQRASWGSREERLNPPVSTNKFIDKMLSLFPSNSWLSQPIGVVCQRVQVSQLPSAYQPQAADAAIITGALWPQRPRDRSVSDVTGDGFADVLAYRASGELLQYSNNILINPGGVPYTGGRPIGEGWGGFKHVLAADVTGDGFAEAIAVNAEGKMFQYDNNILVNPGGVPYTGGREIGHGWQGFKRLLAADVSGDGSADILGISGENDLWYYPNNRGSNPGGVPFMGGRKIGEGWDRFTKVLLGDVTGDRYADVLGVEPNGHMFMFPNNIGVSPDRPYGYSVDIGQGWGGFVSLLAADVSGDGSADVLGVDPDGQMRYYPNNSGSNPGGLPFTGGLVVGVGWQGLTIASSS</sequence>
<protein>
    <recommendedName>
        <fullName evidence="2">VCBS repeat-containing protein</fullName>
    </recommendedName>
</protein>
<dbReference type="PANTHER" id="PTHR44103">
    <property type="entry name" value="PROPROTEIN CONVERTASE P"/>
    <property type="match status" value="1"/>
</dbReference>
<organism evidence="1">
    <name type="scientific">Nonomuraea gerenzanensis</name>
    <dbReference type="NCBI Taxonomy" id="93944"/>
    <lineage>
        <taxon>Bacteria</taxon>
        <taxon>Bacillati</taxon>
        <taxon>Actinomycetota</taxon>
        <taxon>Actinomycetes</taxon>
        <taxon>Streptosporangiales</taxon>
        <taxon>Streptosporangiaceae</taxon>
        <taxon>Nonomuraea</taxon>
    </lineage>
</organism>
<dbReference type="AlphaFoldDB" id="A0A1M4EDE8"/>
<evidence type="ECO:0008006" key="2">
    <source>
        <dbReference type="Google" id="ProtNLM"/>
    </source>
</evidence>
<dbReference type="EMBL" id="LT559118">
    <property type="protein sequence ID" value="SBO96804.1"/>
    <property type="molecule type" value="Genomic_DNA"/>
</dbReference>
<evidence type="ECO:0000313" key="1">
    <source>
        <dbReference type="EMBL" id="SBO96804.1"/>
    </source>
</evidence>
<dbReference type="InterPro" id="IPR028994">
    <property type="entry name" value="Integrin_alpha_N"/>
</dbReference>
<dbReference type="PANTHER" id="PTHR44103:SF1">
    <property type="entry name" value="PROPROTEIN CONVERTASE P"/>
    <property type="match status" value="1"/>
</dbReference>
<dbReference type="Gene3D" id="2.115.10.10">
    <property type="entry name" value="Tachylectin 2"/>
    <property type="match status" value="1"/>
</dbReference>
<dbReference type="SUPFAM" id="SSF69318">
    <property type="entry name" value="Integrin alpha N-terminal domain"/>
    <property type="match status" value="1"/>
</dbReference>
<gene>
    <name evidence="1" type="ORF">BN4615_P6320</name>
</gene>